<keyword evidence="6" id="KW-1185">Reference proteome</keyword>
<organism evidence="5 6">
    <name type="scientific">Podospora fimiseda</name>
    <dbReference type="NCBI Taxonomy" id="252190"/>
    <lineage>
        <taxon>Eukaryota</taxon>
        <taxon>Fungi</taxon>
        <taxon>Dikarya</taxon>
        <taxon>Ascomycota</taxon>
        <taxon>Pezizomycotina</taxon>
        <taxon>Sordariomycetes</taxon>
        <taxon>Sordariomycetidae</taxon>
        <taxon>Sordariales</taxon>
        <taxon>Podosporaceae</taxon>
        <taxon>Podospora</taxon>
    </lineage>
</organism>
<evidence type="ECO:0000256" key="2">
    <source>
        <dbReference type="ARBA" id="ARBA00006727"/>
    </source>
</evidence>
<feature type="domain" description="Major facilitator superfamily (MFS) profile" evidence="4">
    <location>
        <begin position="252"/>
        <end position="470"/>
    </location>
</feature>
<dbReference type="GO" id="GO:0016020">
    <property type="term" value="C:membrane"/>
    <property type="evidence" value="ECO:0007669"/>
    <property type="project" value="UniProtKB-SubCell"/>
</dbReference>
<keyword evidence="3" id="KW-1133">Transmembrane helix</keyword>
<dbReference type="AlphaFoldDB" id="A0AAN7BZS9"/>
<comment type="subcellular location">
    <subcellularLocation>
        <location evidence="1">Membrane</location>
        <topology evidence="1">Multi-pass membrane protein</topology>
    </subcellularLocation>
</comment>
<feature type="transmembrane region" description="Helical" evidence="3">
    <location>
        <begin position="209"/>
        <end position="229"/>
    </location>
</feature>
<dbReference type="Pfam" id="PF07690">
    <property type="entry name" value="MFS_1"/>
    <property type="match status" value="1"/>
</dbReference>
<dbReference type="Gene3D" id="1.20.1250.20">
    <property type="entry name" value="MFS general substrate transporter like domains"/>
    <property type="match status" value="2"/>
</dbReference>
<dbReference type="InterPro" id="IPR036259">
    <property type="entry name" value="MFS_trans_sf"/>
</dbReference>
<keyword evidence="3" id="KW-0472">Membrane</keyword>
<gene>
    <name evidence="5" type="ORF">QBC38DRAFT_352931</name>
</gene>
<dbReference type="InterPro" id="IPR011701">
    <property type="entry name" value="MFS"/>
</dbReference>
<feature type="transmembrane region" description="Helical" evidence="3">
    <location>
        <begin position="407"/>
        <end position="428"/>
    </location>
</feature>
<feature type="transmembrane region" description="Helical" evidence="3">
    <location>
        <begin position="178"/>
        <end position="197"/>
    </location>
</feature>
<comment type="similarity">
    <text evidence="2">Belongs to the major facilitator superfamily. Monocarboxylate porter (TC 2.A.1.13) family.</text>
</comment>
<dbReference type="GO" id="GO:0022857">
    <property type="term" value="F:transmembrane transporter activity"/>
    <property type="evidence" value="ECO:0007669"/>
    <property type="project" value="InterPro"/>
</dbReference>
<feature type="transmembrane region" description="Helical" evidence="3">
    <location>
        <begin position="89"/>
        <end position="109"/>
    </location>
</feature>
<feature type="transmembrane region" description="Helical" evidence="3">
    <location>
        <begin position="342"/>
        <end position="361"/>
    </location>
</feature>
<proteinExistence type="inferred from homology"/>
<dbReference type="PANTHER" id="PTHR11360:SF315">
    <property type="entry name" value="TRANSPORTER MCH2-RELATED"/>
    <property type="match status" value="1"/>
</dbReference>
<name>A0AAN7BZS9_9PEZI</name>
<dbReference type="EMBL" id="MU865288">
    <property type="protein sequence ID" value="KAK4232207.1"/>
    <property type="molecule type" value="Genomic_DNA"/>
</dbReference>
<feature type="transmembrane region" description="Helical" evidence="3">
    <location>
        <begin position="253"/>
        <end position="275"/>
    </location>
</feature>
<dbReference type="PANTHER" id="PTHR11360">
    <property type="entry name" value="MONOCARBOXYLATE TRANSPORTER"/>
    <property type="match status" value="1"/>
</dbReference>
<reference evidence="5" key="1">
    <citation type="journal article" date="2023" name="Mol. Phylogenet. Evol.">
        <title>Genome-scale phylogeny and comparative genomics of the fungal order Sordariales.</title>
        <authorList>
            <person name="Hensen N."/>
            <person name="Bonometti L."/>
            <person name="Westerberg I."/>
            <person name="Brannstrom I.O."/>
            <person name="Guillou S."/>
            <person name="Cros-Aarteil S."/>
            <person name="Calhoun S."/>
            <person name="Haridas S."/>
            <person name="Kuo A."/>
            <person name="Mondo S."/>
            <person name="Pangilinan J."/>
            <person name="Riley R."/>
            <person name="LaButti K."/>
            <person name="Andreopoulos B."/>
            <person name="Lipzen A."/>
            <person name="Chen C."/>
            <person name="Yan M."/>
            <person name="Daum C."/>
            <person name="Ng V."/>
            <person name="Clum A."/>
            <person name="Steindorff A."/>
            <person name="Ohm R.A."/>
            <person name="Martin F."/>
            <person name="Silar P."/>
            <person name="Natvig D.O."/>
            <person name="Lalanne C."/>
            <person name="Gautier V."/>
            <person name="Ament-Velasquez S.L."/>
            <person name="Kruys A."/>
            <person name="Hutchinson M.I."/>
            <person name="Powell A.J."/>
            <person name="Barry K."/>
            <person name="Miller A.N."/>
            <person name="Grigoriev I.V."/>
            <person name="Debuchy R."/>
            <person name="Gladieux P."/>
            <person name="Hiltunen Thoren M."/>
            <person name="Johannesson H."/>
        </authorList>
    </citation>
    <scope>NUCLEOTIDE SEQUENCE</scope>
    <source>
        <strain evidence="5">CBS 990.96</strain>
    </source>
</reference>
<dbReference type="InterPro" id="IPR050327">
    <property type="entry name" value="Proton-linked_MCT"/>
</dbReference>
<feature type="transmembrane region" description="Helical" evidence="3">
    <location>
        <begin position="373"/>
        <end position="395"/>
    </location>
</feature>
<reference evidence="5" key="2">
    <citation type="submission" date="2023-05" db="EMBL/GenBank/DDBJ databases">
        <authorList>
            <consortium name="Lawrence Berkeley National Laboratory"/>
            <person name="Steindorff A."/>
            <person name="Hensen N."/>
            <person name="Bonometti L."/>
            <person name="Westerberg I."/>
            <person name="Brannstrom I.O."/>
            <person name="Guillou S."/>
            <person name="Cros-Aarteil S."/>
            <person name="Calhoun S."/>
            <person name="Haridas S."/>
            <person name="Kuo A."/>
            <person name="Mondo S."/>
            <person name="Pangilinan J."/>
            <person name="Riley R."/>
            <person name="Labutti K."/>
            <person name="Andreopoulos B."/>
            <person name="Lipzen A."/>
            <person name="Chen C."/>
            <person name="Yanf M."/>
            <person name="Daum C."/>
            <person name="Ng V."/>
            <person name="Clum A."/>
            <person name="Ohm R."/>
            <person name="Martin F."/>
            <person name="Silar P."/>
            <person name="Natvig D."/>
            <person name="Lalanne C."/>
            <person name="Gautier V."/>
            <person name="Ament-Velasquez S.L."/>
            <person name="Kruys A."/>
            <person name="Hutchinson M.I."/>
            <person name="Powell A.J."/>
            <person name="Barry K."/>
            <person name="Miller A.N."/>
            <person name="Grigoriev I.V."/>
            <person name="Debuchy R."/>
            <person name="Gladieux P."/>
            <person name="Thoren M.H."/>
            <person name="Johannesson H."/>
        </authorList>
    </citation>
    <scope>NUCLEOTIDE SEQUENCE</scope>
    <source>
        <strain evidence="5">CBS 990.96</strain>
    </source>
</reference>
<protein>
    <submittedName>
        <fullName evidence="5">Major facilitator superfamily domain-containing protein</fullName>
    </submittedName>
</protein>
<sequence length="470" mass="50431">MVVVPSSAEVDGHTTLRERPSRDVVLAEEKESGSDSSAVETEFKEGGYGWAVVAACSVVNAHTWGLNSSYAVFLAYYLRSGALNGSSPLAFAFVGGLSISMSLLVSPLVTWCIGKYGTKPTFAIGVIFEAISFIGASFATHVWQLLLSQGICFGIGLGFCFTSTVGLVPQWFTKKRSFANGIAAAGSGFGGLIYSLATNAMITNLGLAWAFRILAIIAFVVNGVCGLVLKDRNKAVGAKHLAFHVDLFRLKEYWMFLGWGFFSLLSYVIVVFSIADYARQVGFSPSQGSLVAAMFNLSQGLGRPLIGLASDRVGRINVAGLGTLIAGTTAFLLWTLAGKNFAGLIIYSLFGAFAGSIWPCVAPVGAEVVGLQLLPSALSIYWLALVLPATFAEVIGLELRTPGVNGYLNVQLFTGSMFMIAFVFIWFLRSWKLEQVDLLATAESNGTATHPRRTKNVASYIKNMFTIRRV</sequence>
<dbReference type="Proteomes" id="UP001301958">
    <property type="component" value="Unassembled WGS sequence"/>
</dbReference>
<evidence type="ECO:0000313" key="5">
    <source>
        <dbReference type="EMBL" id="KAK4232207.1"/>
    </source>
</evidence>
<feature type="transmembrane region" description="Helical" evidence="3">
    <location>
        <begin position="146"/>
        <end position="166"/>
    </location>
</feature>
<evidence type="ECO:0000313" key="6">
    <source>
        <dbReference type="Proteomes" id="UP001301958"/>
    </source>
</evidence>
<evidence type="ECO:0000256" key="1">
    <source>
        <dbReference type="ARBA" id="ARBA00004141"/>
    </source>
</evidence>
<comment type="caution">
    <text evidence="5">The sequence shown here is derived from an EMBL/GenBank/DDBJ whole genome shotgun (WGS) entry which is preliminary data.</text>
</comment>
<keyword evidence="3" id="KW-0812">Transmembrane</keyword>
<accession>A0AAN7BZS9</accession>
<dbReference type="PROSITE" id="PS50850">
    <property type="entry name" value="MFS"/>
    <property type="match status" value="1"/>
</dbReference>
<dbReference type="InterPro" id="IPR020846">
    <property type="entry name" value="MFS_dom"/>
</dbReference>
<dbReference type="SUPFAM" id="SSF103473">
    <property type="entry name" value="MFS general substrate transporter"/>
    <property type="match status" value="1"/>
</dbReference>
<evidence type="ECO:0000259" key="4">
    <source>
        <dbReference type="PROSITE" id="PS50850"/>
    </source>
</evidence>
<evidence type="ECO:0000256" key="3">
    <source>
        <dbReference type="SAM" id="Phobius"/>
    </source>
</evidence>
<feature type="transmembrane region" description="Helical" evidence="3">
    <location>
        <begin position="121"/>
        <end position="140"/>
    </location>
</feature>
<feature type="transmembrane region" description="Helical" evidence="3">
    <location>
        <begin position="318"/>
        <end position="336"/>
    </location>
</feature>